<dbReference type="InterPro" id="IPR013087">
    <property type="entry name" value="Znf_C2H2_type"/>
</dbReference>
<sequence length="253" mass="28255">MSHHASDANSVPYYATSMPNASLLEPWSEDNRCRTVQTQQTLQLQTAMIPGSSQSVPYPEELASLTGSQGHLHLFMPHSVANVNPSDLTNLVFPVSHWGQINMDDPWLNVSSCSYMPQPFESTALSFAGSYIPDSSNLGMSFTENTHRSAECRWGVPCGQHLIDLTAAGIVRHLKQNHFDDTTAWRESRGPCRWSLGNLPCGQEMLYAGFGKHIATVHLQSTVKQCPQCRSTFSRSDSLARHRRDYCPMRNRT</sequence>
<name>A0A2H3JBW7_WOLCO</name>
<feature type="domain" description="C2H2-type" evidence="2">
    <location>
        <begin position="224"/>
        <end position="251"/>
    </location>
</feature>
<gene>
    <name evidence="3" type="ORF">WOLCODRAFT_97746</name>
</gene>
<dbReference type="EMBL" id="KB468053">
    <property type="protein sequence ID" value="PCH39740.1"/>
    <property type="molecule type" value="Genomic_DNA"/>
</dbReference>
<evidence type="ECO:0000313" key="4">
    <source>
        <dbReference type="Proteomes" id="UP000218811"/>
    </source>
</evidence>
<keyword evidence="4" id="KW-1185">Reference proteome</keyword>
<keyword evidence="1" id="KW-0863">Zinc-finger</keyword>
<dbReference type="OrthoDB" id="2749818at2759"/>
<keyword evidence="1" id="KW-0862">Zinc</keyword>
<accession>A0A2H3JBW7</accession>
<reference evidence="3 4" key="1">
    <citation type="journal article" date="2012" name="Science">
        <title>The Paleozoic origin of enzymatic lignin decomposition reconstructed from 31 fungal genomes.</title>
        <authorList>
            <person name="Floudas D."/>
            <person name="Binder M."/>
            <person name="Riley R."/>
            <person name="Barry K."/>
            <person name="Blanchette R.A."/>
            <person name="Henrissat B."/>
            <person name="Martinez A.T."/>
            <person name="Otillar R."/>
            <person name="Spatafora J.W."/>
            <person name="Yadav J.S."/>
            <person name="Aerts A."/>
            <person name="Benoit I."/>
            <person name="Boyd A."/>
            <person name="Carlson A."/>
            <person name="Copeland A."/>
            <person name="Coutinho P.M."/>
            <person name="de Vries R.P."/>
            <person name="Ferreira P."/>
            <person name="Findley K."/>
            <person name="Foster B."/>
            <person name="Gaskell J."/>
            <person name="Glotzer D."/>
            <person name="Gorecki P."/>
            <person name="Heitman J."/>
            <person name="Hesse C."/>
            <person name="Hori C."/>
            <person name="Igarashi K."/>
            <person name="Jurgens J.A."/>
            <person name="Kallen N."/>
            <person name="Kersten P."/>
            <person name="Kohler A."/>
            <person name="Kuees U."/>
            <person name="Kumar T.K.A."/>
            <person name="Kuo A."/>
            <person name="LaButti K."/>
            <person name="Larrondo L.F."/>
            <person name="Lindquist E."/>
            <person name="Ling A."/>
            <person name="Lombard V."/>
            <person name="Lucas S."/>
            <person name="Lundell T."/>
            <person name="Martin R."/>
            <person name="McLaughlin D.J."/>
            <person name="Morgenstern I."/>
            <person name="Morin E."/>
            <person name="Murat C."/>
            <person name="Nagy L.G."/>
            <person name="Nolan M."/>
            <person name="Ohm R.A."/>
            <person name="Patyshakuliyeva A."/>
            <person name="Rokas A."/>
            <person name="Ruiz-Duenas F.J."/>
            <person name="Sabat G."/>
            <person name="Salamov A."/>
            <person name="Samejima M."/>
            <person name="Schmutz J."/>
            <person name="Slot J.C."/>
            <person name="St John F."/>
            <person name="Stenlid J."/>
            <person name="Sun H."/>
            <person name="Sun S."/>
            <person name="Syed K."/>
            <person name="Tsang A."/>
            <person name="Wiebenga A."/>
            <person name="Young D."/>
            <person name="Pisabarro A."/>
            <person name="Eastwood D.C."/>
            <person name="Martin F."/>
            <person name="Cullen D."/>
            <person name="Grigoriev I.V."/>
            <person name="Hibbett D.S."/>
        </authorList>
    </citation>
    <scope>NUCLEOTIDE SEQUENCE [LARGE SCALE GENOMIC DNA]</scope>
    <source>
        <strain evidence="3 4">MD-104</strain>
    </source>
</reference>
<evidence type="ECO:0000313" key="3">
    <source>
        <dbReference type="EMBL" id="PCH39740.1"/>
    </source>
</evidence>
<proteinExistence type="predicted"/>
<dbReference type="STRING" id="742152.A0A2H3JBW7"/>
<dbReference type="Proteomes" id="UP000218811">
    <property type="component" value="Unassembled WGS sequence"/>
</dbReference>
<protein>
    <recommendedName>
        <fullName evidence="2">C2H2-type domain-containing protein</fullName>
    </recommendedName>
</protein>
<keyword evidence="1" id="KW-0479">Metal-binding</keyword>
<dbReference type="PROSITE" id="PS50157">
    <property type="entry name" value="ZINC_FINGER_C2H2_2"/>
    <property type="match status" value="1"/>
</dbReference>
<dbReference type="AlphaFoldDB" id="A0A2H3JBW7"/>
<organism evidence="3 4">
    <name type="scientific">Wolfiporia cocos (strain MD-104)</name>
    <name type="common">Brown rot fungus</name>
    <dbReference type="NCBI Taxonomy" id="742152"/>
    <lineage>
        <taxon>Eukaryota</taxon>
        <taxon>Fungi</taxon>
        <taxon>Dikarya</taxon>
        <taxon>Basidiomycota</taxon>
        <taxon>Agaricomycotina</taxon>
        <taxon>Agaricomycetes</taxon>
        <taxon>Polyporales</taxon>
        <taxon>Phaeolaceae</taxon>
        <taxon>Wolfiporia</taxon>
    </lineage>
</organism>
<evidence type="ECO:0000256" key="1">
    <source>
        <dbReference type="PROSITE-ProRule" id="PRU00042"/>
    </source>
</evidence>
<evidence type="ECO:0000259" key="2">
    <source>
        <dbReference type="PROSITE" id="PS50157"/>
    </source>
</evidence>
<dbReference type="GO" id="GO:0008270">
    <property type="term" value="F:zinc ion binding"/>
    <property type="evidence" value="ECO:0007669"/>
    <property type="project" value="UniProtKB-KW"/>
</dbReference>